<name>A0A1I8B3U7_MELHA</name>
<dbReference type="AlphaFoldDB" id="A0A1I8B3U7"/>
<dbReference type="WBParaSite" id="MhA1_Contig1278.frz3.gene7">
    <property type="protein sequence ID" value="MhA1_Contig1278.frz3.gene7"/>
    <property type="gene ID" value="MhA1_Contig1278.frz3.gene7"/>
</dbReference>
<feature type="region of interest" description="Disordered" evidence="1">
    <location>
        <begin position="1"/>
        <end position="56"/>
    </location>
</feature>
<accession>A0A1I8B3U7</accession>
<keyword evidence="2" id="KW-1185">Reference proteome</keyword>
<proteinExistence type="predicted"/>
<evidence type="ECO:0000256" key="1">
    <source>
        <dbReference type="SAM" id="MobiDB-lite"/>
    </source>
</evidence>
<feature type="compositionally biased region" description="Polar residues" evidence="1">
    <location>
        <begin position="69"/>
        <end position="87"/>
    </location>
</feature>
<evidence type="ECO:0000313" key="3">
    <source>
        <dbReference type="WBParaSite" id="MhA1_Contig1278.frz3.gene7"/>
    </source>
</evidence>
<reference evidence="3" key="1">
    <citation type="submission" date="2016-11" db="UniProtKB">
        <authorList>
            <consortium name="WormBaseParasite"/>
        </authorList>
    </citation>
    <scope>IDENTIFICATION</scope>
</reference>
<organism evidence="2 3">
    <name type="scientific">Meloidogyne hapla</name>
    <name type="common">Root-knot nematode worm</name>
    <dbReference type="NCBI Taxonomy" id="6305"/>
    <lineage>
        <taxon>Eukaryota</taxon>
        <taxon>Metazoa</taxon>
        <taxon>Ecdysozoa</taxon>
        <taxon>Nematoda</taxon>
        <taxon>Chromadorea</taxon>
        <taxon>Rhabditida</taxon>
        <taxon>Tylenchina</taxon>
        <taxon>Tylenchomorpha</taxon>
        <taxon>Tylenchoidea</taxon>
        <taxon>Meloidogynidae</taxon>
        <taxon>Meloidogyninae</taxon>
        <taxon>Meloidogyne</taxon>
    </lineage>
</organism>
<feature type="compositionally biased region" description="Low complexity" evidence="1">
    <location>
        <begin position="88"/>
        <end position="101"/>
    </location>
</feature>
<feature type="compositionally biased region" description="Polar residues" evidence="1">
    <location>
        <begin position="22"/>
        <end position="42"/>
    </location>
</feature>
<sequence>MNRVERELDEELLDEDLGCPLSSPTISSQSTGEASITHQQSPGDADRDSIETNDQQIEMSNTIVNLNKQQLSPINNQTKNASNNSVLSSQPMDASSSSPCF</sequence>
<feature type="region of interest" description="Disordered" evidence="1">
    <location>
        <begin position="69"/>
        <end position="101"/>
    </location>
</feature>
<feature type="compositionally biased region" description="Acidic residues" evidence="1">
    <location>
        <begin position="7"/>
        <end position="17"/>
    </location>
</feature>
<evidence type="ECO:0000313" key="2">
    <source>
        <dbReference type="Proteomes" id="UP000095281"/>
    </source>
</evidence>
<protein>
    <submittedName>
        <fullName evidence="3">Uncharacterized protein</fullName>
    </submittedName>
</protein>
<dbReference type="Proteomes" id="UP000095281">
    <property type="component" value="Unplaced"/>
</dbReference>